<dbReference type="AlphaFoldDB" id="A0A3S1D0U6"/>
<evidence type="ECO:0000256" key="5">
    <source>
        <dbReference type="ARBA" id="ARBA00023163"/>
    </source>
</evidence>
<dbReference type="PROSITE" id="PS50949">
    <property type="entry name" value="HTH_GNTR"/>
    <property type="match status" value="1"/>
</dbReference>
<keyword evidence="2" id="KW-0663">Pyridoxal phosphate</keyword>
<dbReference type="GO" id="GO:0030170">
    <property type="term" value="F:pyridoxal phosphate binding"/>
    <property type="evidence" value="ECO:0007669"/>
    <property type="project" value="InterPro"/>
</dbReference>
<dbReference type="Pfam" id="PF00392">
    <property type="entry name" value="GntR"/>
    <property type="match status" value="1"/>
</dbReference>
<dbReference type="SUPFAM" id="SSF53383">
    <property type="entry name" value="PLP-dependent transferases"/>
    <property type="match status" value="1"/>
</dbReference>
<evidence type="ECO:0000256" key="3">
    <source>
        <dbReference type="ARBA" id="ARBA00023015"/>
    </source>
</evidence>
<dbReference type="InterPro" id="IPR000524">
    <property type="entry name" value="Tscrpt_reg_HTH_GntR"/>
</dbReference>
<dbReference type="Gene3D" id="3.40.640.10">
    <property type="entry name" value="Type I PLP-dependent aspartate aminotransferase-like (Major domain)"/>
    <property type="match status" value="1"/>
</dbReference>
<keyword evidence="3" id="KW-0805">Transcription regulation</keyword>
<keyword evidence="6" id="KW-0032">Aminotransferase</keyword>
<gene>
    <name evidence="6" type="ORF">ECE50_005600</name>
</gene>
<sequence length="470" mass="52393">MKKDFLYQEISQNIARLIKNNVLKAGDRLPSVRMLCTAHGISMNTAKRVYLELEGQSLIESKPQSGYFVSGRRKLLPLPETSRPLPAGSEEEPEQLIARVYDNMGKPGLTLFSIGVPDQRLLPVARLNKEMIQATRRLSGGGTAYEELQGNEKLRLAIAARSFSWGGSLREKDIITTAGGMNALSFSMMAVSKPGQTIAVESPVYPGILQLARSLGLRVLELPTHPRTGIEPDALKKVLPQIHLCLLVTNFSTPLGSCMPDTHKREVVKLLAERNIPLIEDDLYGDLYFGNSRPSCCKAYDKTGHVLWCSAVSKTLAPGYRVGWVAPGRYKEQLLQLKLSHAISSSAITQEVVAGFLESGRYDHHLRKMRRTLQHNCDHYTQTIAGHFPPGTRTGRPQGGLTLWVELDKRINTTDLYASAIRQHISIAPGRMFTLQQQFENCMRLCFGLPWTDELQHKLQQLGRIAAMQL</sequence>
<keyword evidence="6" id="KW-0808">Transferase</keyword>
<dbReference type="Gene3D" id="3.90.1150.10">
    <property type="entry name" value="Aspartate Aminotransferase, domain 1"/>
    <property type="match status" value="1"/>
</dbReference>
<evidence type="ECO:0000256" key="2">
    <source>
        <dbReference type="ARBA" id="ARBA00022898"/>
    </source>
</evidence>
<organism evidence="6 7">
    <name type="scientific">Chitinophaga solisilvae</name>
    <dbReference type="NCBI Taxonomy" id="1233460"/>
    <lineage>
        <taxon>Bacteria</taxon>
        <taxon>Pseudomonadati</taxon>
        <taxon>Bacteroidota</taxon>
        <taxon>Chitinophagia</taxon>
        <taxon>Chitinophagales</taxon>
        <taxon>Chitinophagaceae</taxon>
        <taxon>Chitinophaga</taxon>
    </lineage>
</organism>
<dbReference type="GO" id="GO:0003700">
    <property type="term" value="F:DNA-binding transcription factor activity"/>
    <property type="evidence" value="ECO:0007669"/>
    <property type="project" value="InterPro"/>
</dbReference>
<reference evidence="6" key="1">
    <citation type="submission" date="2020-05" db="EMBL/GenBank/DDBJ databases">
        <title>Chitinophaga laudate sp. nov., isolated from a tropical peat swamp.</title>
        <authorList>
            <person name="Goh C.B.S."/>
            <person name="Lee M.S."/>
            <person name="Parimannan S."/>
            <person name="Pasbakhsh P."/>
            <person name="Yule C.M."/>
            <person name="Rajandas H."/>
            <person name="Loke S."/>
            <person name="Croft L."/>
            <person name="Tan J.B.L."/>
        </authorList>
    </citation>
    <scope>NUCLEOTIDE SEQUENCE</scope>
    <source>
        <strain evidence="6">Mgbs1</strain>
    </source>
</reference>
<keyword evidence="5" id="KW-0804">Transcription</keyword>
<dbReference type="GO" id="GO:0008483">
    <property type="term" value="F:transaminase activity"/>
    <property type="evidence" value="ECO:0007669"/>
    <property type="project" value="UniProtKB-KW"/>
</dbReference>
<dbReference type="Gene3D" id="1.10.10.10">
    <property type="entry name" value="Winged helix-like DNA-binding domain superfamily/Winged helix DNA-binding domain"/>
    <property type="match status" value="1"/>
</dbReference>
<keyword evidence="4" id="KW-0238">DNA-binding</keyword>
<dbReference type="Proteomes" id="UP000281028">
    <property type="component" value="Unassembled WGS sequence"/>
</dbReference>
<dbReference type="PANTHER" id="PTHR46577">
    <property type="entry name" value="HTH-TYPE TRANSCRIPTIONAL REGULATORY PROTEIN GABR"/>
    <property type="match status" value="1"/>
</dbReference>
<dbReference type="InterPro" id="IPR015421">
    <property type="entry name" value="PyrdxlP-dep_Trfase_major"/>
</dbReference>
<comment type="similarity">
    <text evidence="1">In the C-terminal section; belongs to the class-I pyridoxal-phosphate-dependent aminotransferase family.</text>
</comment>
<dbReference type="InterPro" id="IPR004839">
    <property type="entry name" value="Aminotransferase_I/II_large"/>
</dbReference>
<dbReference type="OrthoDB" id="9802328at2"/>
<accession>A0A3S1D0U6</accession>
<dbReference type="InterPro" id="IPR036390">
    <property type="entry name" value="WH_DNA-bd_sf"/>
</dbReference>
<evidence type="ECO:0000313" key="6">
    <source>
        <dbReference type="EMBL" id="NSL86292.1"/>
    </source>
</evidence>
<dbReference type="SUPFAM" id="SSF46785">
    <property type="entry name" value="Winged helix' DNA-binding domain"/>
    <property type="match status" value="1"/>
</dbReference>
<keyword evidence="7" id="KW-1185">Reference proteome</keyword>
<dbReference type="PANTHER" id="PTHR46577:SF2">
    <property type="entry name" value="TRANSCRIPTIONAL REGULATORY PROTEIN"/>
    <property type="match status" value="1"/>
</dbReference>
<protein>
    <submittedName>
        <fullName evidence="6">PLP-dependent aminotransferase family protein</fullName>
    </submittedName>
</protein>
<dbReference type="Pfam" id="PF00155">
    <property type="entry name" value="Aminotran_1_2"/>
    <property type="match status" value="1"/>
</dbReference>
<dbReference type="InterPro" id="IPR051446">
    <property type="entry name" value="HTH_trans_reg/aminotransferase"/>
</dbReference>
<evidence type="ECO:0000313" key="7">
    <source>
        <dbReference type="Proteomes" id="UP000281028"/>
    </source>
</evidence>
<dbReference type="InterPro" id="IPR015424">
    <property type="entry name" value="PyrdxlP-dep_Trfase"/>
</dbReference>
<evidence type="ECO:0000256" key="4">
    <source>
        <dbReference type="ARBA" id="ARBA00023125"/>
    </source>
</evidence>
<dbReference type="EMBL" id="RIAR02000001">
    <property type="protein sequence ID" value="NSL86292.1"/>
    <property type="molecule type" value="Genomic_DNA"/>
</dbReference>
<dbReference type="InterPro" id="IPR036388">
    <property type="entry name" value="WH-like_DNA-bd_sf"/>
</dbReference>
<comment type="caution">
    <text evidence="6">The sequence shown here is derived from an EMBL/GenBank/DDBJ whole genome shotgun (WGS) entry which is preliminary data.</text>
</comment>
<dbReference type="InterPro" id="IPR015422">
    <property type="entry name" value="PyrdxlP-dep_Trfase_small"/>
</dbReference>
<dbReference type="CDD" id="cd07377">
    <property type="entry name" value="WHTH_GntR"/>
    <property type="match status" value="1"/>
</dbReference>
<name>A0A3S1D0U6_9BACT</name>
<evidence type="ECO:0000256" key="1">
    <source>
        <dbReference type="ARBA" id="ARBA00005384"/>
    </source>
</evidence>
<dbReference type="GO" id="GO:0003677">
    <property type="term" value="F:DNA binding"/>
    <property type="evidence" value="ECO:0007669"/>
    <property type="project" value="UniProtKB-KW"/>
</dbReference>
<dbReference type="SMART" id="SM00345">
    <property type="entry name" value="HTH_GNTR"/>
    <property type="match status" value="1"/>
</dbReference>
<proteinExistence type="inferred from homology"/>
<dbReference type="CDD" id="cd00609">
    <property type="entry name" value="AAT_like"/>
    <property type="match status" value="1"/>
</dbReference>